<feature type="transmembrane region" description="Helical" evidence="6">
    <location>
        <begin position="196"/>
        <end position="217"/>
    </location>
</feature>
<sequence>MSVVKKFVSDTMIYGLSTIISRMLGFVITPFLTRSFGASVYGIFTQMFSYASMLNAILAFGMETTFFRYLQKVEGDKRKVFDTSFFVTLFMAIIFLITAFVFAEPLARWAGNGKDLSDFTAYVKLIALIVSVDAIAVIPFAKLRADGRPIRYGLVKLINILVYIGFIFLFLYGIPWLQDYSESFKSWSLTWYREGWLGNVFVANLIASAATLLLLIPQVMSFRMHVDAALLRNMLTYSFPILIANISFIINENLDKMMMPHLLPEGKGDLDVGIYGAVAKLALFLNLFVTAFRLGAEPFFFSYAKNENARKTYAMIMEYFVIAMLLVMVGLSANLEWLKEFIRGTEEKQAEFWSGLFIVPLLLFNYVLLGIYMNLSVWYKLSDQTRYGLYISGLGAIATIGMNLLLIPKYSYVGAAVSTTITYLLMVSLSYFWGQRNYAIPYKVGKICVYLVIGAGLAWLVYELNIWLGNLVFIGFVGAVAYLEKDTIRRVLRR</sequence>
<protein>
    <submittedName>
        <fullName evidence="7">Polysaccharide biosynthesis C-terminal domain-containing protein</fullName>
    </submittedName>
</protein>
<evidence type="ECO:0000313" key="7">
    <source>
        <dbReference type="EMBL" id="MEI5984043.1"/>
    </source>
</evidence>
<evidence type="ECO:0000256" key="1">
    <source>
        <dbReference type="ARBA" id="ARBA00004651"/>
    </source>
</evidence>
<evidence type="ECO:0000256" key="4">
    <source>
        <dbReference type="ARBA" id="ARBA00022989"/>
    </source>
</evidence>
<dbReference type="PANTHER" id="PTHR30250:SF11">
    <property type="entry name" value="O-ANTIGEN TRANSPORTER-RELATED"/>
    <property type="match status" value="1"/>
</dbReference>
<dbReference type="PANTHER" id="PTHR30250">
    <property type="entry name" value="PST FAMILY PREDICTED COLANIC ACID TRANSPORTER"/>
    <property type="match status" value="1"/>
</dbReference>
<gene>
    <name evidence="7" type="ORF">VJ786_03910</name>
</gene>
<accession>A0ABU8I332</accession>
<organism evidence="7 8">
    <name type="scientific">Sphingobacterium tenebrionis</name>
    <dbReference type="NCBI Taxonomy" id="3111775"/>
    <lineage>
        <taxon>Bacteria</taxon>
        <taxon>Pseudomonadati</taxon>
        <taxon>Bacteroidota</taxon>
        <taxon>Sphingobacteriia</taxon>
        <taxon>Sphingobacteriales</taxon>
        <taxon>Sphingobacteriaceae</taxon>
        <taxon>Sphingobacterium</taxon>
    </lineage>
</organism>
<reference evidence="7 8" key="1">
    <citation type="submission" date="2024-01" db="EMBL/GenBank/DDBJ databases">
        <title>Sphingobacterium tenebrionis sp. nov., a novel endophyte isolated from tenebrio molitor intestines.</title>
        <authorList>
            <person name="Zhang C."/>
        </authorList>
    </citation>
    <scope>NUCLEOTIDE SEQUENCE [LARGE SCALE GENOMIC DNA]</scope>
    <source>
        <strain evidence="7 8">PU5-4</strain>
    </source>
</reference>
<dbReference type="Proteomes" id="UP001363035">
    <property type="component" value="Unassembled WGS sequence"/>
</dbReference>
<feature type="transmembrane region" description="Helical" evidence="6">
    <location>
        <begin position="313"/>
        <end position="332"/>
    </location>
</feature>
<evidence type="ECO:0000256" key="5">
    <source>
        <dbReference type="ARBA" id="ARBA00023136"/>
    </source>
</evidence>
<comment type="caution">
    <text evidence="7">The sequence shown here is derived from an EMBL/GenBank/DDBJ whole genome shotgun (WGS) entry which is preliminary data.</text>
</comment>
<keyword evidence="2" id="KW-1003">Cell membrane</keyword>
<feature type="transmembrane region" description="Helical" evidence="6">
    <location>
        <begin position="153"/>
        <end position="176"/>
    </location>
</feature>
<dbReference type="InterPro" id="IPR002797">
    <property type="entry name" value="Polysacc_synth"/>
</dbReference>
<keyword evidence="4 6" id="KW-1133">Transmembrane helix</keyword>
<name>A0ABU8I332_9SPHI</name>
<comment type="subcellular location">
    <subcellularLocation>
        <location evidence="1">Cell membrane</location>
        <topology evidence="1">Multi-pass membrane protein</topology>
    </subcellularLocation>
</comment>
<feature type="transmembrane region" description="Helical" evidence="6">
    <location>
        <begin position="387"/>
        <end position="406"/>
    </location>
</feature>
<feature type="transmembrane region" description="Helical" evidence="6">
    <location>
        <begin position="12"/>
        <end position="32"/>
    </location>
</feature>
<keyword evidence="8" id="KW-1185">Reference proteome</keyword>
<feature type="transmembrane region" description="Helical" evidence="6">
    <location>
        <begin position="122"/>
        <end position="141"/>
    </location>
</feature>
<feature type="transmembrane region" description="Helical" evidence="6">
    <location>
        <begin position="412"/>
        <end position="432"/>
    </location>
</feature>
<dbReference type="EMBL" id="JAYLLN010000005">
    <property type="protein sequence ID" value="MEI5984043.1"/>
    <property type="molecule type" value="Genomic_DNA"/>
</dbReference>
<keyword evidence="5 6" id="KW-0472">Membrane</keyword>
<feature type="transmembrane region" description="Helical" evidence="6">
    <location>
        <begin position="467"/>
        <end position="484"/>
    </location>
</feature>
<keyword evidence="3 6" id="KW-0812">Transmembrane</keyword>
<evidence type="ECO:0000256" key="3">
    <source>
        <dbReference type="ARBA" id="ARBA00022692"/>
    </source>
</evidence>
<evidence type="ECO:0000256" key="6">
    <source>
        <dbReference type="SAM" id="Phobius"/>
    </source>
</evidence>
<evidence type="ECO:0000256" key="2">
    <source>
        <dbReference type="ARBA" id="ARBA00022475"/>
    </source>
</evidence>
<feature type="transmembrane region" description="Helical" evidence="6">
    <location>
        <begin position="80"/>
        <end position="102"/>
    </location>
</feature>
<feature type="transmembrane region" description="Helical" evidence="6">
    <location>
        <begin position="444"/>
        <end position="461"/>
    </location>
</feature>
<proteinExistence type="predicted"/>
<dbReference type="Pfam" id="PF01943">
    <property type="entry name" value="Polysacc_synt"/>
    <property type="match status" value="1"/>
</dbReference>
<evidence type="ECO:0000313" key="8">
    <source>
        <dbReference type="Proteomes" id="UP001363035"/>
    </source>
</evidence>
<feature type="transmembrane region" description="Helical" evidence="6">
    <location>
        <begin position="272"/>
        <end position="292"/>
    </location>
</feature>
<dbReference type="RefSeq" id="WP_336557305.1">
    <property type="nucleotide sequence ID" value="NZ_JAYLLN010000005.1"/>
</dbReference>
<feature type="transmembrane region" description="Helical" evidence="6">
    <location>
        <begin position="229"/>
        <end position="250"/>
    </location>
</feature>
<dbReference type="InterPro" id="IPR050833">
    <property type="entry name" value="Poly_Biosynth_Transport"/>
</dbReference>
<feature type="transmembrane region" description="Helical" evidence="6">
    <location>
        <begin position="38"/>
        <end position="60"/>
    </location>
</feature>
<feature type="transmembrane region" description="Helical" evidence="6">
    <location>
        <begin position="352"/>
        <end position="375"/>
    </location>
</feature>